<evidence type="ECO:0000313" key="1">
    <source>
        <dbReference type="EMBL" id="EGV32291.1"/>
    </source>
</evidence>
<sequence>MKKSSIYALASLCILQSYKRRTLAKERITKSLLKIRHLSVLFSGLQPRAAFCICRSCIIN</sequence>
<dbReference type="EMBL" id="ADGI01000036">
    <property type="protein sequence ID" value="EGV32291.1"/>
    <property type="molecule type" value="Genomic_DNA"/>
</dbReference>
<gene>
    <name evidence="1" type="ORF">HMPREF9431_01059</name>
</gene>
<evidence type="ECO:0000313" key="2">
    <source>
        <dbReference type="Proteomes" id="UP000005141"/>
    </source>
</evidence>
<accession>G1WB58</accession>
<dbReference type="Proteomes" id="UP000005141">
    <property type="component" value="Unassembled WGS sequence"/>
</dbReference>
<dbReference type="HOGENOM" id="CLU_2937873_0_0_10"/>
<comment type="caution">
    <text evidence="1">The sequence shown here is derived from an EMBL/GenBank/DDBJ whole genome shotgun (WGS) entry which is preliminary data.</text>
</comment>
<proteinExistence type="predicted"/>
<keyword evidence="2" id="KW-1185">Reference proteome</keyword>
<dbReference type="AlphaFoldDB" id="G1WB58"/>
<protein>
    <submittedName>
        <fullName evidence="1">Uncharacterized protein</fullName>
    </submittedName>
</protein>
<reference evidence="1 2" key="1">
    <citation type="submission" date="2011-07" db="EMBL/GenBank/DDBJ databases">
        <title>The Genome Sequence of Prevotella oulorum F0390.</title>
        <authorList>
            <consortium name="The Broad Institute Genome Sequencing Platform"/>
            <consortium name="The Broad Institute Genome Sequencing Center for Infectious Disease"/>
            <person name="Earl A."/>
            <person name="Ward D."/>
            <person name="Feldgarden M."/>
            <person name="Gevers D."/>
            <person name="Izard J."/>
            <person name="Ganesan A."/>
            <person name="Baranova O.V."/>
            <person name="Blanton J.M."/>
            <person name="Tanner A.C."/>
            <person name="Dewhirst F.E."/>
            <person name="Young S.K."/>
            <person name="Zeng Q."/>
            <person name="Gargeya S."/>
            <person name="Fitzgerald M."/>
            <person name="Haas B."/>
            <person name="Abouelleil A."/>
            <person name="Alvarado L."/>
            <person name="Arachchi H.M."/>
            <person name="Berlin A."/>
            <person name="Brown A."/>
            <person name="Chapman S.B."/>
            <person name="Chen Z."/>
            <person name="Dunbar C."/>
            <person name="Freedman E."/>
            <person name="Gearin G."/>
            <person name="Gellesch M."/>
            <person name="Goldberg J."/>
            <person name="Griggs A."/>
            <person name="Gujja S."/>
            <person name="Heiman D."/>
            <person name="Howarth C."/>
            <person name="Larson L."/>
            <person name="Lui A."/>
            <person name="MacDonald P.J.P."/>
            <person name="Mehta T."/>
            <person name="Montmayeur A."/>
            <person name="Murphy C."/>
            <person name="Neiman D."/>
            <person name="Pearson M."/>
            <person name="Priest M."/>
            <person name="Roberts A."/>
            <person name="Saif S."/>
            <person name="Shea T."/>
            <person name="Shenoy N."/>
            <person name="Sisk P."/>
            <person name="Stolte C."/>
            <person name="Sykes S."/>
            <person name="Wortman J."/>
            <person name="Nusbaum C."/>
            <person name="Birren B."/>
        </authorList>
    </citation>
    <scope>NUCLEOTIDE SEQUENCE [LARGE SCALE GENOMIC DNA]</scope>
    <source>
        <strain evidence="1 2">F0390</strain>
    </source>
</reference>
<name>G1WB58_9BACT</name>
<organism evidence="1 2">
    <name type="scientific">Segatella oulorum F0390</name>
    <dbReference type="NCBI Taxonomy" id="702438"/>
    <lineage>
        <taxon>Bacteria</taxon>
        <taxon>Pseudomonadati</taxon>
        <taxon>Bacteroidota</taxon>
        <taxon>Bacteroidia</taxon>
        <taxon>Bacteroidales</taxon>
        <taxon>Prevotellaceae</taxon>
        <taxon>Segatella</taxon>
    </lineage>
</organism>